<feature type="non-terminal residue" evidence="1">
    <location>
        <position position="49"/>
    </location>
</feature>
<proteinExistence type="predicted"/>
<reference evidence="1" key="1">
    <citation type="journal article" date="2014" name="Front. Microbiol.">
        <title>High frequency of phylogenetically diverse reductive dehalogenase-homologous genes in deep subseafloor sedimentary metagenomes.</title>
        <authorList>
            <person name="Kawai M."/>
            <person name="Futagami T."/>
            <person name="Toyoda A."/>
            <person name="Takaki Y."/>
            <person name="Nishi S."/>
            <person name="Hori S."/>
            <person name="Arai W."/>
            <person name="Tsubouchi T."/>
            <person name="Morono Y."/>
            <person name="Uchiyama I."/>
            <person name="Ito T."/>
            <person name="Fujiyama A."/>
            <person name="Inagaki F."/>
            <person name="Takami H."/>
        </authorList>
    </citation>
    <scope>NUCLEOTIDE SEQUENCE</scope>
    <source>
        <strain evidence="1">Expedition CK06-06</strain>
    </source>
</reference>
<gene>
    <name evidence="1" type="ORF">S01H1_45652</name>
</gene>
<organism evidence="1">
    <name type="scientific">marine sediment metagenome</name>
    <dbReference type="NCBI Taxonomy" id="412755"/>
    <lineage>
        <taxon>unclassified sequences</taxon>
        <taxon>metagenomes</taxon>
        <taxon>ecological metagenomes</taxon>
    </lineage>
</organism>
<comment type="caution">
    <text evidence="1">The sequence shown here is derived from an EMBL/GenBank/DDBJ whole genome shotgun (WGS) entry which is preliminary data.</text>
</comment>
<dbReference type="EMBL" id="BARS01029191">
    <property type="protein sequence ID" value="GAG01750.1"/>
    <property type="molecule type" value="Genomic_DNA"/>
</dbReference>
<evidence type="ECO:0000313" key="1">
    <source>
        <dbReference type="EMBL" id="GAG01750.1"/>
    </source>
</evidence>
<protein>
    <submittedName>
        <fullName evidence="1">Uncharacterized protein</fullName>
    </submittedName>
</protein>
<sequence>MAITLYQPRTGVIDNKSYESLYSKTFDDIRKRTDNVPREGAQFFSQRVT</sequence>
<dbReference type="AlphaFoldDB" id="X0U856"/>
<name>X0U856_9ZZZZ</name>
<accession>X0U856</accession>